<dbReference type="Pfam" id="PF19276">
    <property type="entry name" value="HD_assoc_2"/>
    <property type="match status" value="1"/>
</dbReference>
<dbReference type="Gene3D" id="1.10.3210.10">
    <property type="entry name" value="Hypothetical protein af1432"/>
    <property type="match status" value="1"/>
</dbReference>
<accession>A0A6N7X3Z5</accession>
<proteinExistence type="predicted"/>
<comment type="caution">
    <text evidence="2">The sequence shown here is derived from an EMBL/GenBank/DDBJ whole genome shotgun (WGS) entry which is preliminary data.</text>
</comment>
<dbReference type="InterPro" id="IPR006674">
    <property type="entry name" value="HD_domain"/>
</dbReference>
<organism evidence="2 3">
    <name type="scientific">Streptococcus alactolyticus</name>
    <dbReference type="NCBI Taxonomy" id="29389"/>
    <lineage>
        <taxon>Bacteria</taxon>
        <taxon>Bacillati</taxon>
        <taxon>Bacillota</taxon>
        <taxon>Bacilli</taxon>
        <taxon>Lactobacillales</taxon>
        <taxon>Streptococcaceae</taxon>
        <taxon>Streptococcus</taxon>
    </lineage>
</organism>
<evidence type="ECO:0000313" key="3">
    <source>
        <dbReference type="Proteomes" id="UP000471052"/>
    </source>
</evidence>
<gene>
    <name evidence="2" type="ORF">FYJ82_00595</name>
</gene>
<dbReference type="GO" id="GO:0006203">
    <property type="term" value="P:dGTP catabolic process"/>
    <property type="evidence" value="ECO:0007669"/>
    <property type="project" value="TreeGrafter"/>
</dbReference>
<dbReference type="SMART" id="SM00471">
    <property type="entry name" value="HDc"/>
    <property type="match status" value="1"/>
</dbReference>
<dbReference type="InterPro" id="IPR050135">
    <property type="entry name" value="dGTPase-like"/>
</dbReference>
<evidence type="ECO:0000313" key="2">
    <source>
        <dbReference type="EMBL" id="MST52962.1"/>
    </source>
</evidence>
<dbReference type="EMBL" id="VUNP01000002">
    <property type="protein sequence ID" value="MST52962.1"/>
    <property type="molecule type" value="Genomic_DNA"/>
</dbReference>
<evidence type="ECO:0000259" key="1">
    <source>
        <dbReference type="SMART" id="SM00471"/>
    </source>
</evidence>
<dbReference type="FunFam" id="1.10.3210.10:FF:000014">
    <property type="entry name" value="HD domain-containing protein"/>
    <property type="match status" value="1"/>
</dbReference>
<protein>
    <submittedName>
        <fullName evidence="2">HD domain-containing protein</fullName>
    </submittedName>
</protein>
<dbReference type="SUPFAM" id="SSF109604">
    <property type="entry name" value="HD-domain/PDEase-like"/>
    <property type="match status" value="1"/>
</dbReference>
<dbReference type="GO" id="GO:0008832">
    <property type="term" value="F:dGTPase activity"/>
    <property type="evidence" value="ECO:0007669"/>
    <property type="project" value="TreeGrafter"/>
</dbReference>
<feature type="domain" description="HD/PDEase" evidence="1">
    <location>
        <begin position="49"/>
        <end position="181"/>
    </location>
</feature>
<reference evidence="2 3" key="1">
    <citation type="submission" date="2019-08" db="EMBL/GenBank/DDBJ databases">
        <title>In-depth cultivation of the pig gut microbiome towards novel bacterial diversity and tailored functional studies.</title>
        <authorList>
            <person name="Wylensek D."/>
            <person name="Hitch T.C.A."/>
            <person name="Clavel T."/>
        </authorList>
    </citation>
    <scope>NUCLEOTIDE SEQUENCE [LARGE SCALE GENOMIC DNA]</scope>
    <source>
        <strain evidence="2 3">BL-178-WT-3A</strain>
    </source>
</reference>
<sequence>MNEKVFRDPIHNYITVNHRVVYDLINTAEFQRLRRIKQVPTTAFTFHGAEHSRFSHCLGVYDIARRVTEIFEEKFPDIWNTDENLLTMVAGLLHDVGHGAYSHTFEKLFGTDHEAFTQEIITSPDTEINAILRRVTPDFPEKVASVINHTYPNKQVVQLISSQIDCDRMDYLLRDSYYSGTKYGQFDLTRILRVIRPVKNGIVFEYNGMHAVEDYIVSRFQMYMQVYFHPASRGMEVLLQNLLKRAKRLYQKDSHFFKKTAPNLIPFLENRADLSDYLALDDGVMNTYFQAWMASDDDILADLASRFVNRKIFKSITFDETAEKHLGCLVKLIDSVGFDPKYYTGIHANFDLPYDIYRPEKKEPRTDINMIRKDGSIIELSTVSPIVKTLSGTTYGDRRFYFPKEMFQANDLFTEDKEQFMSYITNDHFAYHD</sequence>
<dbReference type="AlphaFoldDB" id="A0A6N7X3Z5"/>
<name>A0A6N7X3Z5_STRAY</name>
<dbReference type="PANTHER" id="PTHR11373:SF4">
    <property type="entry name" value="DEOXYNUCLEOSIDE TRIPHOSPHATE TRIPHOSPHOHYDROLASE SAMHD1"/>
    <property type="match status" value="1"/>
</dbReference>
<dbReference type="InterPro" id="IPR045509">
    <property type="entry name" value="HD_assoc_2"/>
</dbReference>
<dbReference type="PANTHER" id="PTHR11373">
    <property type="entry name" value="DEOXYNUCLEOSIDE TRIPHOSPHATE TRIPHOSPHOHYDROLASE"/>
    <property type="match status" value="1"/>
</dbReference>
<dbReference type="RefSeq" id="WP_154454192.1">
    <property type="nucleotide sequence ID" value="NZ_JBNPMQ010000018.1"/>
</dbReference>
<dbReference type="Pfam" id="PF01966">
    <property type="entry name" value="HD"/>
    <property type="match status" value="1"/>
</dbReference>
<dbReference type="CDD" id="cd00077">
    <property type="entry name" value="HDc"/>
    <property type="match status" value="1"/>
</dbReference>
<dbReference type="Proteomes" id="UP000471052">
    <property type="component" value="Unassembled WGS sequence"/>
</dbReference>
<dbReference type="InterPro" id="IPR003607">
    <property type="entry name" value="HD/PDEase_dom"/>
</dbReference>
<dbReference type="OrthoDB" id="9803619at2"/>